<evidence type="ECO:0000256" key="2">
    <source>
        <dbReference type="SAM" id="SignalP"/>
    </source>
</evidence>
<dbReference type="AlphaFoldDB" id="A0A918SZR9"/>
<feature type="signal peptide" evidence="2">
    <location>
        <begin position="1"/>
        <end position="17"/>
    </location>
</feature>
<name>A0A918SZR9_9GAMM</name>
<evidence type="ECO:0000259" key="3">
    <source>
        <dbReference type="PROSITE" id="PS50213"/>
    </source>
</evidence>
<reference evidence="4" key="2">
    <citation type="submission" date="2020-09" db="EMBL/GenBank/DDBJ databases">
        <authorList>
            <person name="Sun Q."/>
            <person name="Kim S."/>
        </authorList>
    </citation>
    <scope>NUCLEOTIDE SEQUENCE</scope>
    <source>
        <strain evidence="4">KCTC 23077</strain>
    </source>
</reference>
<dbReference type="InterPro" id="IPR000782">
    <property type="entry name" value="FAS1_domain"/>
</dbReference>
<dbReference type="EMBL" id="BMYD01000002">
    <property type="protein sequence ID" value="GHA79594.1"/>
    <property type="molecule type" value="Genomic_DNA"/>
</dbReference>
<comment type="caution">
    <text evidence="4">The sequence shown here is derived from an EMBL/GenBank/DDBJ whole genome shotgun (WGS) entry which is preliminary data.</text>
</comment>
<dbReference type="PROSITE" id="PS51257">
    <property type="entry name" value="PROKAR_LIPOPROTEIN"/>
    <property type="match status" value="1"/>
</dbReference>
<gene>
    <name evidence="4" type="ORF">GCM10007067_16410</name>
</gene>
<dbReference type="PANTHER" id="PTHR10900">
    <property type="entry name" value="PERIOSTIN-RELATED"/>
    <property type="match status" value="1"/>
</dbReference>
<dbReference type="Pfam" id="PF02469">
    <property type="entry name" value="Fasciclin"/>
    <property type="match status" value="1"/>
</dbReference>
<dbReference type="SUPFAM" id="SSF82153">
    <property type="entry name" value="FAS1 domain"/>
    <property type="match status" value="1"/>
</dbReference>
<evidence type="ECO:0000256" key="1">
    <source>
        <dbReference type="SAM" id="MobiDB-lite"/>
    </source>
</evidence>
<feature type="domain" description="FAS1" evidence="3">
    <location>
        <begin position="66"/>
        <end position="210"/>
    </location>
</feature>
<reference evidence="4" key="1">
    <citation type="journal article" date="2014" name="Int. J. Syst. Evol. Microbiol.">
        <title>Complete genome sequence of Corynebacterium casei LMG S-19264T (=DSM 44701T), isolated from a smear-ripened cheese.</title>
        <authorList>
            <consortium name="US DOE Joint Genome Institute (JGI-PGF)"/>
            <person name="Walter F."/>
            <person name="Albersmeier A."/>
            <person name="Kalinowski J."/>
            <person name="Ruckert C."/>
        </authorList>
    </citation>
    <scope>NUCLEOTIDE SEQUENCE</scope>
    <source>
        <strain evidence="4">KCTC 23077</strain>
    </source>
</reference>
<keyword evidence="2" id="KW-0732">Signal</keyword>
<dbReference type="InterPro" id="IPR050904">
    <property type="entry name" value="Adhesion/Biosynth-related"/>
</dbReference>
<feature type="chain" id="PRO_5036942283" description="FAS1 domain-containing protein" evidence="2">
    <location>
        <begin position="18"/>
        <end position="214"/>
    </location>
</feature>
<dbReference type="Gene3D" id="2.30.180.10">
    <property type="entry name" value="FAS1 domain"/>
    <property type="match status" value="1"/>
</dbReference>
<sequence>MKRALLVLTIASTFALGACSEPAETAAVPAPAADTAPAAPMPMEPATTADSAPQNPMVGGAPMYADKDIVDNAVNSADHTTLVAAVKAAELVDTLKGPGPFTVFAPTNAAFEKLPAGTVDKLVTPEMKPDLTKVLTYHVVPGKVDAATLTSQIQAGNGSATLTTVQGGTLTANVVDGNVIVTDAKGNKATVTTADVMQSNGVIHVIDTVLMPGA</sequence>
<dbReference type="Proteomes" id="UP000646426">
    <property type="component" value="Unassembled WGS sequence"/>
</dbReference>
<evidence type="ECO:0000313" key="4">
    <source>
        <dbReference type="EMBL" id="GHA79594.1"/>
    </source>
</evidence>
<keyword evidence="5" id="KW-1185">Reference proteome</keyword>
<dbReference type="PANTHER" id="PTHR10900:SF77">
    <property type="entry name" value="FI19380P1"/>
    <property type="match status" value="1"/>
</dbReference>
<dbReference type="PROSITE" id="PS50213">
    <property type="entry name" value="FAS1"/>
    <property type="match status" value="1"/>
</dbReference>
<proteinExistence type="predicted"/>
<dbReference type="SMART" id="SM00554">
    <property type="entry name" value="FAS1"/>
    <property type="match status" value="1"/>
</dbReference>
<dbReference type="GO" id="GO:0005615">
    <property type="term" value="C:extracellular space"/>
    <property type="evidence" value="ECO:0007669"/>
    <property type="project" value="TreeGrafter"/>
</dbReference>
<protein>
    <recommendedName>
        <fullName evidence="3">FAS1 domain-containing protein</fullName>
    </recommendedName>
</protein>
<dbReference type="InterPro" id="IPR036378">
    <property type="entry name" value="FAS1_dom_sf"/>
</dbReference>
<feature type="compositionally biased region" description="Low complexity" evidence="1">
    <location>
        <begin position="29"/>
        <end position="38"/>
    </location>
</feature>
<organism evidence="4 5">
    <name type="scientific">Cognatilysobacter bugurensis</name>
    <dbReference type="NCBI Taxonomy" id="543356"/>
    <lineage>
        <taxon>Bacteria</taxon>
        <taxon>Pseudomonadati</taxon>
        <taxon>Pseudomonadota</taxon>
        <taxon>Gammaproteobacteria</taxon>
        <taxon>Lysobacterales</taxon>
        <taxon>Lysobacteraceae</taxon>
        <taxon>Cognatilysobacter</taxon>
    </lineage>
</organism>
<evidence type="ECO:0000313" key="5">
    <source>
        <dbReference type="Proteomes" id="UP000646426"/>
    </source>
</evidence>
<accession>A0A918SZR9</accession>
<feature type="region of interest" description="Disordered" evidence="1">
    <location>
        <begin position="29"/>
        <end position="58"/>
    </location>
</feature>
<dbReference type="FunFam" id="2.30.180.10:FF:000019">
    <property type="entry name" value="Cell surface lipoprotein"/>
    <property type="match status" value="1"/>
</dbReference>